<accession>A0A410RNG2</accession>
<dbReference type="EMBL" id="CP034669">
    <property type="protein sequence ID" value="QAT83385.1"/>
    <property type="molecule type" value="Genomic_DNA"/>
</dbReference>
<gene>
    <name evidence="1" type="ORF">EJ065_1787</name>
</gene>
<dbReference type="AlphaFoldDB" id="A0A410RNG2"/>
<dbReference type="RefSeq" id="WP_128795548.1">
    <property type="nucleotide sequence ID" value="NZ_CP034669.1"/>
</dbReference>
<evidence type="ECO:0000313" key="1">
    <source>
        <dbReference type="EMBL" id="QAT83385.1"/>
    </source>
</evidence>
<proteinExistence type="predicted"/>
<evidence type="ECO:0000313" key="2">
    <source>
        <dbReference type="Proteomes" id="UP000288758"/>
    </source>
</evidence>
<protein>
    <recommendedName>
        <fullName evidence="3">T4 bacteriophage base plate protein</fullName>
    </recommendedName>
</protein>
<reference evidence="1 2" key="1">
    <citation type="submission" date="2018-12" db="EMBL/GenBank/DDBJ databases">
        <title>Complete Genome Sequence of the Corallopyronin A producing Myxobacterium Corallococcus coralloides B035.</title>
        <authorList>
            <person name="Bouhired S.M."/>
            <person name="Rupp O."/>
            <person name="Blom J."/>
            <person name="Schaeberle T.F."/>
            <person name="Kehraus S."/>
            <person name="Schiefer A."/>
            <person name="Pfarr K."/>
            <person name="Goesmann A."/>
            <person name="Hoerauf A."/>
            <person name="Koenig G.M."/>
        </authorList>
    </citation>
    <scope>NUCLEOTIDE SEQUENCE [LARGE SCALE GENOMIC DNA]</scope>
    <source>
        <strain evidence="1 2">B035</strain>
    </source>
</reference>
<dbReference type="Proteomes" id="UP000288758">
    <property type="component" value="Chromosome"/>
</dbReference>
<organism evidence="1 2">
    <name type="scientific">Corallococcus coralloides</name>
    <name type="common">Myxococcus coralloides</name>
    <dbReference type="NCBI Taxonomy" id="184914"/>
    <lineage>
        <taxon>Bacteria</taxon>
        <taxon>Pseudomonadati</taxon>
        <taxon>Myxococcota</taxon>
        <taxon>Myxococcia</taxon>
        <taxon>Myxococcales</taxon>
        <taxon>Cystobacterineae</taxon>
        <taxon>Myxococcaceae</taxon>
        <taxon>Corallococcus</taxon>
    </lineage>
</organism>
<evidence type="ECO:0008006" key="3">
    <source>
        <dbReference type="Google" id="ProtNLM"/>
    </source>
</evidence>
<sequence length="266" mass="29002">MLLPGGLLRAGALRRQFSFREPDGALELELAELARGRGSLPRKVSRVLAAALEHVGGAPVDGVLAGELCVADRQFLMRGLERLLGLERSWHTVVCGACGERFDFELPVSRLPVKQAGEGFPFAEVETGQGRVRVRVPAGADQEAVVEEGRMDAHALLARCAEPLDASTWDVTRLDAADVQRIDEALEAVSPAVVTRVQAPCAACGDVREVEVDPYGCLSLDPEALLEEVHTLASTYHWSERDILALPRHRRRRYLRLVERGAGVTT</sequence>
<name>A0A410RNG2_CORCK</name>